<keyword evidence="6 10" id="KW-0694">RNA-binding</keyword>
<evidence type="ECO:0000256" key="10">
    <source>
        <dbReference type="PROSITE-ProRule" id="PRU00626"/>
    </source>
</evidence>
<reference evidence="13 14" key="1">
    <citation type="journal article" date="2018" name="PLoS Genet.">
        <title>Population sequencing reveals clonal diversity and ancestral inbreeding in the grapevine cultivar Chardonnay.</title>
        <authorList>
            <person name="Roach M.J."/>
            <person name="Johnson D.L."/>
            <person name="Bohlmann J."/>
            <person name="van Vuuren H.J."/>
            <person name="Jones S.J."/>
            <person name="Pretorius I.S."/>
            <person name="Schmidt S.A."/>
            <person name="Borneman A.R."/>
        </authorList>
    </citation>
    <scope>NUCLEOTIDE SEQUENCE [LARGE SCALE GENOMIC DNA]</scope>
    <source>
        <strain evidence="14">cv. Chardonnay</strain>
        <tissue evidence="13">Leaf</tissue>
    </source>
</reference>
<dbReference type="InterPro" id="IPR001890">
    <property type="entry name" value="RNA-binding_CRM"/>
</dbReference>
<dbReference type="PANTHER" id="PTHR31846">
    <property type="entry name" value="CRS1 / YHBY (CRM) DOMAIN-CONTAINING PROTEIN"/>
    <property type="match status" value="1"/>
</dbReference>
<protein>
    <submittedName>
        <fullName evidence="13">CRM-domain containing factor CFM2, chloroplastic</fullName>
    </submittedName>
</protein>
<evidence type="ECO:0000259" key="12">
    <source>
        <dbReference type="PROSITE" id="PS51295"/>
    </source>
</evidence>
<name>A0A438EFS0_VITVI</name>
<evidence type="ECO:0000256" key="1">
    <source>
        <dbReference type="ARBA" id="ARBA00004229"/>
    </source>
</evidence>
<dbReference type="InterPro" id="IPR045278">
    <property type="entry name" value="CRS1/CFM2/CFM3"/>
</dbReference>
<feature type="domain" description="CRM" evidence="12">
    <location>
        <begin position="687"/>
        <end position="787"/>
    </location>
</feature>
<feature type="region of interest" description="Disordered" evidence="11">
    <location>
        <begin position="995"/>
        <end position="1016"/>
    </location>
</feature>
<feature type="region of interest" description="Disordered" evidence="11">
    <location>
        <begin position="625"/>
        <end position="652"/>
    </location>
</feature>
<keyword evidence="5" id="KW-0677">Repeat</keyword>
<comment type="caution">
    <text evidence="13">The sequence shown here is derived from an EMBL/GenBank/DDBJ whole genome shotgun (WGS) entry which is preliminary data.</text>
</comment>
<organism evidence="13 14">
    <name type="scientific">Vitis vinifera</name>
    <name type="common">Grape</name>
    <dbReference type="NCBI Taxonomy" id="29760"/>
    <lineage>
        <taxon>Eukaryota</taxon>
        <taxon>Viridiplantae</taxon>
        <taxon>Streptophyta</taxon>
        <taxon>Embryophyta</taxon>
        <taxon>Tracheophyta</taxon>
        <taxon>Spermatophyta</taxon>
        <taxon>Magnoliopsida</taxon>
        <taxon>eudicotyledons</taxon>
        <taxon>Gunneridae</taxon>
        <taxon>Pentapetalae</taxon>
        <taxon>rosids</taxon>
        <taxon>Vitales</taxon>
        <taxon>Vitaceae</taxon>
        <taxon>Viteae</taxon>
        <taxon>Vitis</taxon>
    </lineage>
</organism>
<dbReference type="GO" id="GO:1990904">
    <property type="term" value="C:ribonucleoprotein complex"/>
    <property type="evidence" value="ECO:0007669"/>
    <property type="project" value="UniProtKB-KW"/>
</dbReference>
<proteinExistence type="predicted"/>
<comment type="subcellular location">
    <subcellularLocation>
        <location evidence="1">Plastid</location>
        <location evidence="1">Chloroplast</location>
    </subcellularLocation>
</comment>
<evidence type="ECO:0000256" key="3">
    <source>
        <dbReference type="ARBA" id="ARBA00022640"/>
    </source>
</evidence>
<keyword evidence="4" id="KW-0507">mRNA processing</keyword>
<feature type="domain" description="CRM" evidence="12">
    <location>
        <begin position="1025"/>
        <end position="1124"/>
    </location>
</feature>
<feature type="region of interest" description="Disordered" evidence="11">
    <location>
        <begin position="1123"/>
        <end position="1148"/>
    </location>
</feature>
<dbReference type="Pfam" id="PF01985">
    <property type="entry name" value="CRS1_YhbY"/>
    <property type="match status" value="3"/>
</dbReference>
<dbReference type="Gene3D" id="3.30.110.60">
    <property type="entry name" value="YhbY-like"/>
    <property type="match status" value="3"/>
</dbReference>
<gene>
    <name evidence="13" type="primary">CFM2_3</name>
    <name evidence="13" type="ORF">CK203_067209</name>
</gene>
<feature type="domain" description="CRM" evidence="12">
    <location>
        <begin position="159"/>
        <end position="261"/>
    </location>
</feature>
<keyword evidence="9" id="KW-0687">Ribonucleoprotein</keyword>
<dbReference type="GO" id="GO:0009507">
    <property type="term" value="C:chloroplast"/>
    <property type="evidence" value="ECO:0007669"/>
    <property type="project" value="UniProtKB-SubCell"/>
</dbReference>
<dbReference type="InterPro" id="IPR000477">
    <property type="entry name" value="RT_dom"/>
</dbReference>
<keyword evidence="7" id="KW-0809">Transit peptide</keyword>
<dbReference type="PROSITE" id="PS51295">
    <property type="entry name" value="CRM"/>
    <property type="match status" value="3"/>
</dbReference>
<dbReference type="InterPro" id="IPR035920">
    <property type="entry name" value="YhbY-like_sf"/>
</dbReference>
<dbReference type="Pfam" id="PF00078">
    <property type="entry name" value="RVT_1"/>
    <property type="match status" value="1"/>
</dbReference>
<evidence type="ECO:0000256" key="6">
    <source>
        <dbReference type="ARBA" id="ARBA00022884"/>
    </source>
</evidence>
<feature type="compositionally biased region" description="Basic and acidic residues" evidence="11">
    <location>
        <begin position="632"/>
        <end position="645"/>
    </location>
</feature>
<evidence type="ECO:0000256" key="4">
    <source>
        <dbReference type="ARBA" id="ARBA00022664"/>
    </source>
</evidence>
<feature type="region of interest" description="Disordered" evidence="11">
    <location>
        <begin position="912"/>
        <end position="952"/>
    </location>
</feature>
<feature type="compositionally biased region" description="Basic and acidic residues" evidence="11">
    <location>
        <begin position="1123"/>
        <end position="1134"/>
    </location>
</feature>
<evidence type="ECO:0000256" key="5">
    <source>
        <dbReference type="ARBA" id="ARBA00022737"/>
    </source>
</evidence>
<dbReference type="EMBL" id="QGNW01001302">
    <property type="protein sequence ID" value="RVW46522.1"/>
    <property type="molecule type" value="Genomic_DNA"/>
</dbReference>
<keyword evidence="8" id="KW-0508">mRNA splicing</keyword>
<keyword evidence="2" id="KW-0150">Chloroplast</keyword>
<accession>A0A438EFS0</accession>
<dbReference type="PANTHER" id="PTHR31846:SF20">
    <property type="entry name" value="CRM-DOMAIN CONTAINING FACTOR CFM2, CHLOROPLASTIC"/>
    <property type="match status" value="1"/>
</dbReference>
<evidence type="ECO:0000256" key="8">
    <source>
        <dbReference type="ARBA" id="ARBA00023187"/>
    </source>
</evidence>
<evidence type="ECO:0000256" key="7">
    <source>
        <dbReference type="ARBA" id="ARBA00022946"/>
    </source>
</evidence>
<dbReference type="GO" id="GO:0006397">
    <property type="term" value="P:mRNA processing"/>
    <property type="evidence" value="ECO:0007669"/>
    <property type="project" value="UniProtKB-KW"/>
</dbReference>
<dbReference type="SMART" id="SM01103">
    <property type="entry name" value="CRS1_YhbY"/>
    <property type="match status" value="3"/>
</dbReference>
<dbReference type="AlphaFoldDB" id="A0A438EFS0"/>
<keyword evidence="3" id="KW-0934">Plastid</keyword>
<feature type="compositionally biased region" description="Polar residues" evidence="11">
    <location>
        <begin position="912"/>
        <end position="923"/>
    </location>
</feature>
<evidence type="ECO:0000256" key="11">
    <source>
        <dbReference type="SAM" id="MobiDB-lite"/>
    </source>
</evidence>
<dbReference type="Proteomes" id="UP000288805">
    <property type="component" value="Unassembled WGS sequence"/>
</dbReference>
<evidence type="ECO:0000313" key="13">
    <source>
        <dbReference type="EMBL" id="RVW46522.1"/>
    </source>
</evidence>
<evidence type="ECO:0000313" key="14">
    <source>
        <dbReference type="Proteomes" id="UP000288805"/>
    </source>
</evidence>
<dbReference type="GO" id="GO:0003729">
    <property type="term" value="F:mRNA binding"/>
    <property type="evidence" value="ECO:0007669"/>
    <property type="project" value="InterPro"/>
</dbReference>
<evidence type="ECO:0000256" key="2">
    <source>
        <dbReference type="ARBA" id="ARBA00022528"/>
    </source>
</evidence>
<dbReference type="GO" id="GO:0000373">
    <property type="term" value="P:Group II intron splicing"/>
    <property type="evidence" value="ECO:0007669"/>
    <property type="project" value="UniProtKB-ARBA"/>
</dbReference>
<feature type="region of interest" description="Disordered" evidence="11">
    <location>
        <begin position="42"/>
        <end position="76"/>
    </location>
</feature>
<evidence type="ECO:0000256" key="9">
    <source>
        <dbReference type="ARBA" id="ARBA00023274"/>
    </source>
</evidence>
<sequence length="1160" mass="131319">MLLATERKTGGLVIWRSGSYIILYRGANYKYPYFLSDNNLPNDSSHDASSDSQMNNEEHDGKEVCSSGKGDVKSAGPMPANKIAPLSLIQGVGYPTRVRFQLPGEAQLEEEADRLLDGLGPRFTDWWGYDPLPIDADLLPAVVPGYRRPFRLLPYGLKPKLTNDEMTVLRRLGRPLPCHFALGRNRKLQGLAASMIKLWEKCEIAKIAVKRGVQNTNSEMMAEELKLIFPLFGVQWAMHSSVKGFLLSWGGFPVGRKRKKAWKVLGVSEWYSLRFFQSSRGLRQGDLLSPYLFVLAMEALSCILERARESGFLSGFKVSGGNAEEGLEISHLLFVDDTLVFCEVTSSQMTYLSWLLMWFEVISGATHNWVVVWDRVEERFRKRLAMWKRGWCSKEVRGSYGVGLWKAIRLLWELVSFRTLFVVGNGRRVKFWRDRWCGDEPLCVSFPSLFALARSKKAWVADLWVHSSIGGEWNPSFSRPLNDWEFEMMECFLLGIQDKVVVDEREDDVFWVVRKSGSFSVKSLLSILEEVRVSPFPSSIVWNAWVLPKPFLFCSSISWLNLLVVANLTGGTLLSRDREFIVFYRGKDFLPPAVSSAIEARRKYGIHRGKQKIDHHRLAINAEESELGTSEHASDKDCDGTDDQKTNSLSKRRMLRSAEAVVERTSIKLSMALEKKERAEKLLAELEEAQIPQQPEIDKEGITEEERYMLRKTGNFDGTVENMHLHWKYRELVKIISNGRSIEDIHGVARTLEAESGGILVAVERVSKGYAIIMYRGKNYKRPASLRPQTLLNKREAMKRSLEAQRRESLKLHVLRLTRNIDELKHQLVSSAGTKTRRQTVSSWLIDQDFIWPVSSGGGVGGGCLCMGWDLFWDILNARQMLPILLGKEQLHYSLARERYGADVILIHSSDGMDSSTDSLQTSHNDKRIDFPSMYDSDTEEANPEPSSESVLKEIETNVLTDMNEEEECTTCSDDLVSQGQTSCYAIVNHEETMGSSVKSSKNEFKPPVQRPVDTRSNEMPFRAAPLSNRERLLLRKQALRMKKRPVIAVGRSNIVTGVAKTIKAHFQKHPLAIVNVKGRAKGTSVQEVVFKLEQATGAVLVSQEPSKVILYRGWGAREENGRSYRMNRSDARKTSAGREGGPRPTVSPELRAAIRLECG</sequence>
<dbReference type="SUPFAM" id="SSF75471">
    <property type="entry name" value="YhbY-like"/>
    <property type="match status" value="4"/>
</dbReference>